<gene>
    <name evidence="1" type="ORF">L1987_03640</name>
</gene>
<keyword evidence="2" id="KW-1185">Reference proteome</keyword>
<accession>A0ACB9KB55</accession>
<reference evidence="1 2" key="2">
    <citation type="journal article" date="2022" name="Mol. Ecol. Resour.">
        <title>The genomes of chicory, endive, great burdock and yacon provide insights into Asteraceae paleo-polyploidization history and plant inulin production.</title>
        <authorList>
            <person name="Fan W."/>
            <person name="Wang S."/>
            <person name="Wang H."/>
            <person name="Wang A."/>
            <person name="Jiang F."/>
            <person name="Liu H."/>
            <person name="Zhao H."/>
            <person name="Xu D."/>
            <person name="Zhang Y."/>
        </authorList>
    </citation>
    <scope>NUCLEOTIDE SEQUENCE [LARGE SCALE GENOMIC DNA]</scope>
    <source>
        <strain evidence="2">cv. Yunnan</strain>
        <tissue evidence="1">Leaves</tissue>
    </source>
</reference>
<evidence type="ECO:0000313" key="2">
    <source>
        <dbReference type="Proteomes" id="UP001056120"/>
    </source>
</evidence>
<evidence type="ECO:0000313" key="1">
    <source>
        <dbReference type="EMBL" id="KAI3829515.1"/>
    </source>
</evidence>
<protein>
    <submittedName>
        <fullName evidence="1">Uncharacterized protein</fullName>
    </submittedName>
</protein>
<organism evidence="1 2">
    <name type="scientific">Smallanthus sonchifolius</name>
    <dbReference type="NCBI Taxonomy" id="185202"/>
    <lineage>
        <taxon>Eukaryota</taxon>
        <taxon>Viridiplantae</taxon>
        <taxon>Streptophyta</taxon>
        <taxon>Embryophyta</taxon>
        <taxon>Tracheophyta</taxon>
        <taxon>Spermatophyta</taxon>
        <taxon>Magnoliopsida</taxon>
        <taxon>eudicotyledons</taxon>
        <taxon>Gunneridae</taxon>
        <taxon>Pentapetalae</taxon>
        <taxon>asterids</taxon>
        <taxon>campanulids</taxon>
        <taxon>Asterales</taxon>
        <taxon>Asteraceae</taxon>
        <taxon>Asteroideae</taxon>
        <taxon>Heliantheae alliance</taxon>
        <taxon>Millerieae</taxon>
        <taxon>Smallanthus</taxon>
    </lineage>
</organism>
<name>A0ACB9KB55_9ASTR</name>
<reference evidence="2" key="1">
    <citation type="journal article" date="2022" name="Mol. Ecol. Resour.">
        <title>The genomes of chicory, endive, great burdock and yacon provide insights into Asteraceae palaeo-polyploidization history and plant inulin production.</title>
        <authorList>
            <person name="Fan W."/>
            <person name="Wang S."/>
            <person name="Wang H."/>
            <person name="Wang A."/>
            <person name="Jiang F."/>
            <person name="Liu H."/>
            <person name="Zhao H."/>
            <person name="Xu D."/>
            <person name="Zhang Y."/>
        </authorList>
    </citation>
    <scope>NUCLEOTIDE SEQUENCE [LARGE SCALE GENOMIC DNA]</scope>
    <source>
        <strain evidence="2">cv. Yunnan</strain>
    </source>
</reference>
<dbReference type="EMBL" id="CM042018">
    <property type="protein sequence ID" value="KAI3829515.1"/>
    <property type="molecule type" value="Genomic_DNA"/>
</dbReference>
<sequence>MSLPTLCGVGLEGTDGPACEKLTHRELGHCLDRSLPGRDKSVFWVGPCDIIPMIGVDTDPGVAPGCLEAVVLGVEIFSCWICCPICWDGVLPEAPPASSS</sequence>
<proteinExistence type="predicted"/>
<comment type="caution">
    <text evidence="1">The sequence shown here is derived from an EMBL/GenBank/DDBJ whole genome shotgun (WGS) entry which is preliminary data.</text>
</comment>
<dbReference type="Proteomes" id="UP001056120">
    <property type="component" value="Linkage Group LG01"/>
</dbReference>